<evidence type="ECO:0000259" key="1">
    <source>
        <dbReference type="Pfam" id="PF00565"/>
    </source>
</evidence>
<dbReference type="AlphaFoldDB" id="A0A0S2IQS4"/>
<sequence length="98" mass="11229">MVVTIDLGFHIFIQQRLRLRGLDAPELGTKKGVFAKKFVEAQLKNCSFLLIKTYGSDKYDRYLVDVIYLKNEKDVSIVMKNGSFLNQEILNKGFADPI</sequence>
<dbReference type="PATRIC" id="fig|280505.15.peg.1692"/>
<protein>
    <recommendedName>
        <fullName evidence="1">TNase-like domain-containing protein</fullName>
    </recommendedName>
</protein>
<dbReference type="InterPro" id="IPR016071">
    <property type="entry name" value="Staphylococal_nuclease_OB-fold"/>
</dbReference>
<evidence type="ECO:0000313" key="2">
    <source>
        <dbReference type="EMBL" id="ALO26012.1"/>
    </source>
</evidence>
<dbReference type="Proteomes" id="UP000058857">
    <property type="component" value="Chromosome 1"/>
</dbReference>
<gene>
    <name evidence="2" type="ORF">LBBP_01725</name>
</gene>
<dbReference type="InterPro" id="IPR035437">
    <property type="entry name" value="SNase_OB-fold_sf"/>
</dbReference>
<name>A0A0S2IQS4_LEPBO</name>
<organism evidence="2">
    <name type="scientific">Leptospira borgpetersenii serovar Ballum</name>
    <dbReference type="NCBI Taxonomy" id="280505"/>
    <lineage>
        <taxon>Bacteria</taxon>
        <taxon>Pseudomonadati</taxon>
        <taxon>Spirochaetota</taxon>
        <taxon>Spirochaetia</taxon>
        <taxon>Leptospirales</taxon>
        <taxon>Leptospiraceae</taxon>
        <taxon>Leptospira</taxon>
    </lineage>
</organism>
<dbReference type="Gene3D" id="2.40.50.90">
    <property type="match status" value="1"/>
</dbReference>
<dbReference type="Pfam" id="PF00565">
    <property type="entry name" value="SNase"/>
    <property type="match status" value="1"/>
</dbReference>
<accession>A0A0S2IQS4</accession>
<evidence type="ECO:0000313" key="3">
    <source>
        <dbReference type="Proteomes" id="UP000058857"/>
    </source>
</evidence>
<dbReference type="EMBL" id="CP012029">
    <property type="protein sequence ID" value="ALO26012.1"/>
    <property type="molecule type" value="Genomic_DNA"/>
</dbReference>
<proteinExistence type="predicted"/>
<feature type="domain" description="TNase-like" evidence="1">
    <location>
        <begin position="16"/>
        <end position="95"/>
    </location>
</feature>
<reference evidence="2 3" key="1">
    <citation type="journal article" date="2015" name="PLoS Negl. Trop. Dis.">
        <title>Distribution of Plasmids in Distinct Leptospira Pathogenic Species.</title>
        <authorList>
            <person name="Wang Y."/>
            <person name="Zhuang X."/>
            <person name="Zhong Y."/>
            <person name="Zhang C."/>
            <person name="Zhang Y."/>
            <person name="Zeng L."/>
            <person name="Zhu Y."/>
            <person name="He P."/>
            <person name="Dong K."/>
            <person name="Pal U."/>
            <person name="Guo X."/>
            <person name="Qin J."/>
        </authorList>
    </citation>
    <scope>NUCLEOTIDE SEQUENCE [LARGE SCALE GENOMIC DNA]</scope>
    <source>
        <strain evidence="2 3">56604</strain>
    </source>
</reference>
<dbReference type="SUPFAM" id="SSF50199">
    <property type="entry name" value="Staphylococcal nuclease"/>
    <property type="match status" value="1"/>
</dbReference>